<dbReference type="Pfam" id="PF00291">
    <property type="entry name" value="PALP"/>
    <property type="match status" value="1"/>
</dbReference>
<keyword evidence="2" id="KW-0663">Pyridoxal phosphate</keyword>
<feature type="domain" description="Tryptophan synthase beta chain-like PALP" evidence="3">
    <location>
        <begin position="56"/>
        <end position="398"/>
    </location>
</feature>
<gene>
    <name evidence="4" type="ORF">ACFSKO_01430</name>
</gene>
<accession>A0ABW5BFF0</accession>
<evidence type="ECO:0000256" key="1">
    <source>
        <dbReference type="ARBA" id="ARBA00001933"/>
    </source>
</evidence>
<evidence type="ECO:0000313" key="5">
    <source>
        <dbReference type="Proteomes" id="UP001597294"/>
    </source>
</evidence>
<dbReference type="NCBIfam" id="TIGR01747">
    <property type="entry name" value="diampropi_NH3ly"/>
    <property type="match status" value="1"/>
</dbReference>
<dbReference type="EC" id="4.3.1.15" evidence="4"/>
<dbReference type="PANTHER" id="PTHR42937">
    <property type="match status" value="1"/>
</dbReference>
<dbReference type="PANTHER" id="PTHR42937:SF1">
    <property type="entry name" value="DIAMINOPROPIONATE AMMONIA-LYASE"/>
    <property type="match status" value="1"/>
</dbReference>
<comment type="cofactor">
    <cofactor evidence="1">
        <name>pyridoxal 5'-phosphate</name>
        <dbReference type="ChEBI" id="CHEBI:597326"/>
    </cofactor>
</comment>
<dbReference type="InterPro" id="IPR010081">
    <property type="entry name" value="DiNH2opropionate_NH3_lyase"/>
</dbReference>
<reference evidence="5" key="1">
    <citation type="journal article" date="2019" name="Int. J. Syst. Evol. Microbiol.">
        <title>The Global Catalogue of Microorganisms (GCM) 10K type strain sequencing project: providing services to taxonomists for standard genome sequencing and annotation.</title>
        <authorList>
            <consortium name="The Broad Institute Genomics Platform"/>
            <consortium name="The Broad Institute Genome Sequencing Center for Infectious Disease"/>
            <person name="Wu L."/>
            <person name="Ma J."/>
        </authorList>
    </citation>
    <scope>NUCLEOTIDE SEQUENCE [LARGE SCALE GENOMIC DNA]</scope>
    <source>
        <strain evidence="5">CGMCC 4.7192</strain>
    </source>
</reference>
<dbReference type="InterPro" id="IPR036052">
    <property type="entry name" value="TrpB-like_PALP_sf"/>
</dbReference>
<keyword evidence="5" id="KW-1185">Reference proteome</keyword>
<dbReference type="Proteomes" id="UP001597294">
    <property type="component" value="Unassembled WGS sequence"/>
</dbReference>
<evidence type="ECO:0000256" key="2">
    <source>
        <dbReference type="ARBA" id="ARBA00022898"/>
    </source>
</evidence>
<dbReference type="SUPFAM" id="SSF53686">
    <property type="entry name" value="Tryptophan synthase beta subunit-like PLP-dependent enzymes"/>
    <property type="match status" value="1"/>
</dbReference>
<organism evidence="4 5">
    <name type="scientific">Kiloniella antarctica</name>
    <dbReference type="NCBI Taxonomy" id="1550907"/>
    <lineage>
        <taxon>Bacteria</taxon>
        <taxon>Pseudomonadati</taxon>
        <taxon>Pseudomonadota</taxon>
        <taxon>Alphaproteobacteria</taxon>
        <taxon>Rhodospirillales</taxon>
        <taxon>Kiloniellaceae</taxon>
        <taxon>Kiloniella</taxon>
    </lineage>
</organism>
<name>A0ABW5BFF0_9PROT</name>
<dbReference type="GO" id="GO:0008838">
    <property type="term" value="F:diaminopropionate ammonia-lyase activity"/>
    <property type="evidence" value="ECO:0007669"/>
    <property type="project" value="UniProtKB-EC"/>
</dbReference>
<dbReference type="RefSeq" id="WP_380247626.1">
    <property type="nucleotide sequence ID" value="NZ_JBHUII010000001.1"/>
</dbReference>
<keyword evidence="4" id="KW-0456">Lyase</keyword>
<dbReference type="EMBL" id="JBHUII010000001">
    <property type="protein sequence ID" value="MFD2204249.1"/>
    <property type="molecule type" value="Genomic_DNA"/>
</dbReference>
<comment type="caution">
    <text evidence="4">The sequence shown here is derived from an EMBL/GenBank/DDBJ whole genome shotgun (WGS) entry which is preliminary data.</text>
</comment>
<dbReference type="NCBIfam" id="NF006058">
    <property type="entry name" value="PRK08206.1"/>
    <property type="match status" value="1"/>
</dbReference>
<evidence type="ECO:0000313" key="4">
    <source>
        <dbReference type="EMBL" id="MFD2204249.1"/>
    </source>
</evidence>
<dbReference type="InterPro" id="IPR001926">
    <property type="entry name" value="TrpB-like_PALP"/>
</dbReference>
<proteinExistence type="predicted"/>
<evidence type="ECO:0000259" key="3">
    <source>
        <dbReference type="Pfam" id="PF00291"/>
    </source>
</evidence>
<sequence>MKSPLSLWIKSQFSLLPNPDADRSQKYGNELRKILSKENCKEAYQEIQSWPDYKISDLISLPELARTLNFVDISFKDESKRFNLGSFKSLGGAYAVFKHIQNIVSTKTDKYISSDVLRTGQYQDITSQITVTTATDGNHGRSVAWGAKLFGCSATIYVPASCSQERIDAIKEFDAEVIQTDLSYDDTVRLCANFAQQNNHQVISDTSWNEYIEIPAQIMRGYSLIAQEAILEYFTRAFRKAIPPSHVFIQAGVGGLAAAITGYLWDLMAEKRPIIVVVEPENAACLYASAAEGILTKASGDKETGEVHTIMAGLDCGEASPIAWKILSKGADFFMTVPDDITGPTMKLLAKSPFTDPTIIAGESSIAGLAALIMAASHDETRQALGLSPDSRILLINSEGAMDQTLYQKLVTEDQSQ</sequence>
<protein>
    <submittedName>
        <fullName evidence="4">Diaminopropionate ammonia-lyase</fullName>
        <ecNumber evidence="4">4.3.1.15</ecNumber>
    </submittedName>
</protein>
<dbReference type="Gene3D" id="3.40.50.1100">
    <property type="match status" value="3"/>
</dbReference>